<evidence type="ECO:0000259" key="1">
    <source>
        <dbReference type="Pfam" id="PF01738"/>
    </source>
</evidence>
<feature type="domain" description="Dienelactone hydrolase" evidence="1">
    <location>
        <begin position="31"/>
        <end position="250"/>
    </location>
</feature>
<dbReference type="InterPro" id="IPR002925">
    <property type="entry name" value="Dienelactn_hydro"/>
</dbReference>
<sequence>MLITESYHDVKSTAGTTMRIYIFHPKITGYPQAKFPGVVVYSEIYQVTGPVARFAKDIASRGYIVAAPSIYHNFEGPEPLNYDTEGTDKGNLYKITKPLDSYDEDNKLTIDYLSSLPTCTQKIAATGMCLGGHLAFRACLDKRVKASVCFFPTDIHDHALGKGGDDSLARSKEMSHAEIILIFGTLDNHVPPEGRDLIRSTLRNNNIGFTFMEINGAQHAFVRDESSKDRYDGAITASCFEFLFELFDRILKPDLGEHDGKKIVVENVC</sequence>
<evidence type="ECO:0000313" key="2">
    <source>
        <dbReference type="EMBL" id="ODV95901.1"/>
    </source>
</evidence>
<dbReference type="Proteomes" id="UP000094236">
    <property type="component" value="Unassembled WGS sequence"/>
</dbReference>
<proteinExistence type="predicted"/>
<accession>A0A1E4TVY8</accession>
<dbReference type="STRING" id="669874.A0A1E4TVY8"/>
<evidence type="ECO:0000313" key="3">
    <source>
        <dbReference type="Proteomes" id="UP000094236"/>
    </source>
</evidence>
<dbReference type="EMBL" id="KV454013">
    <property type="protein sequence ID" value="ODV95901.1"/>
    <property type="molecule type" value="Genomic_DNA"/>
</dbReference>
<dbReference type="SUPFAM" id="SSF53474">
    <property type="entry name" value="alpha/beta-Hydrolases"/>
    <property type="match status" value="1"/>
</dbReference>
<dbReference type="InterPro" id="IPR029058">
    <property type="entry name" value="AB_hydrolase_fold"/>
</dbReference>
<dbReference type="GO" id="GO:0016787">
    <property type="term" value="F:hydrolase activity"/>
    <property type="evidence" value="ECO:0007669"/>
    <property type="project" value="InterPro"/>
</dbReference>
<keyword evidence="3" id="KW-1185">Reference proteome</keyword>
<dbReference type="PANTHER" id="PTHR47562">
    <property type="match status" value="1"/>
</dbReference>
<gene>
    <name evidence="2" type="ORF">PACTADRAFT_75106</name>
</gene>
<dbReference type="AlphaFoldDB" id="A0A1E4TVY8"/>
<protein>
    <recommendedName>
        <fullName evidence="1">Dienelactone hydrolase domain-containing protein</fullName>
    </recommendedName>
</protein>
<dbReference type="PANTHER" id="PTHR47562:SF2">
    <property type="entry name" value="CARBOXYMETHYLENEBUTENOLIDASE-RELATED"/>
    <property type="match status" value="1"/>
</dbReference>
<name>A0A1E4TVY8_PACTA</name>
<dbReference type="Pfam" id="PF01738">
    <property type="entry name" value="DLH"/>
    <property type="match status" value="1"/>
</dbReference>
<dbReference type="OrthoDB" id="58297at2759"/>
<reference evidence="3" key="1">
    <citation type="submission" date="2016-05" db="EMBL/GenBank/DDBJ databases">
        <title>Comparative genomics of biotechnologically important yeasts.</title>
        <authorList>
            <consortium name="DOE Joint Genome Institute"/>
            <person name="Riley R."/>
            <person name="Haridas S."/>
            <person name="Wolfe K.H."/>
            <person name="Lopes M.R."/>
            <person name="Hittinger C.T."/>
            <person name="Goker M."/>
            <person name="Salamov A."/>
            <person name="Wisecaver J."/>
            <person name="Long T.M."/>
            <person name="Aerts A.L."/>
            <person name="Barry K."/>
            <person name="Choi C."/>
            <person name="Clum A."/>
            <person name="Coughlan A.Y."/>
            <person name="Deshpande S."/>
            <person name="Douglass A.P."/>
            <person name="Hanson S.J."/>
            <person name="Klenk H.-P."/>
            <person name="Labutti K."/>
            <person name="Lapidus A."/>
            <person name="Lindquist E."/>
            <person name="Lipzen A."/>
            <person name="Meier-Kolthoff J.P."/>
            <person name="Ohm R.A."/>
            <person name="Otillar R.P."/>
            <person name="Pangilinan J."/>
            <person name="Peng Y."/>
            <person name="Rokas A."/>
            <person name="Rosa C.A."/>
            <person name="Scheuner C."/>
            <person name="Sibirny A.A."/>
            <person name="Slot J.C."/>
            <person name="Stielow J.B."/>
            <person name="Sun H."/>
            <person name="Kurtzman C.P."/>
            <person name="Blackwell M."/>
            <person name="Grigoriev I.V."/>
            <person name="Jeffries T.W."/>
        </authorList>
    </citation>
    <scope>NUCLEOTIDE SEQUENCE [LARGE SCALE GENOMIC DNA]</scope>
    <source>
        <strain evidence="3">NRRL Y-2460</strain>
    </source>
</reference>
<organism evidence="2 3">
    <name type="scientific">Pachysolen tannophilus NRRL Y-2460</name>
    <dbReference type="NCBI Taxonomy" id="669874"/>
    <lineage>
        <taxon>Eukaryota</taxon>
        <taxon>Fungi</taxon>
        <taxon>Dikarya</taxon>
        <taxon>Ascomycota</taxon>
        <taxon>Saccharomycotina</taxon>
        <taxon>Pichiomycetes</taxon>
        <taxon>Pachysolenaceae</taxon>
        <taxon>Pachysolen</taxon>
    </lineage>
</organism>
<dbReference type="Gene3D" id="3.40.50.1820">
    <property type="entry name" value="alpha/beta hydrolase"/>
    <property type="match status" value="1"/>
</dbReference>